<dbReference type="InterPro" id="IPR050428">
    <property type="entry name" value="TCS_sensor_his_kinase"/>
</dbReference>
<dbReference type="AlphaFoldDB" id="A0A4Q2RR27"/>
<evidence type="ECO:0000313" key="15">
    <source>
        <dbReference type="Proteomes" id="UP000291838"/>
    </source>
</evidence>
<keyword evidence="4" id="KW-0597">Phosphoprotein</keyword>
<dbReference type="SMART" id="SM00388">
    <property type="entry name" value="HisKA"/>
    <property type="match status" value="1"/>
</dbReference>
<dbReference type="Proteomes" id="UP000291838">
    <property type="component" value="Unassembled WGS sequence"/>
</dbReference>
<keyword evidence="5" id="KW-0808">Transferase</keyword>
<dbReference type="PRINTS" id="PR00344">
    <property type="entry name" value="BCTRLSENSOR"/>
</dbReference>
<comment type="subcellular location">
    <subcellularLocation>
        <location evidence="2">Cell membrane</location>
    </subcellularLocation>
</comment>
<dbReference type="GO" id="GO:0005886">
    <property type="term" value="C:plasma membrane"/>
    <property type="evidence" value="ECO:0007669"/>
    <property type="project" value="UniProtKB-SubCell"/>
</dbReference>
<keyword evidence="8 11" id="KW-1133">Transmembrane helix</keyword>
<evidence type="ECO:0000256" key="11">
    <source>
        <dbReference type="SAM" id="Phobius"/>
    </source>
</evidence>
<evidence type="ECO:0000256" key="8">
    <source>
        <dbReference type="ARBA" id="ARBA00022989"/>
    </source>
</evidence>
<dbReference type="SUPFAM" id="SSF55874">
    <property type="entry name" value="ATPase domain of HSP90 chaperone/DNA topoisomerase II/histidine kinase"/>
    <property type="match status" value="1"/>
</dbReference>
<dbReference type="CDD" id="cd00082">
    <property type="entry name" value="HisKA"/>
    <property type="match status" value="1"/>
</dbReference>
<dbReference type="PROSITE" id="PS50109">
    <property type="entry name" value="HIS_KIN"/>
    <property type="match status" value="1"/>
</dbReference>
<evidence type="ECO:0000256" key="4">
    <source>
        <dbReference type="ARBA" id="ARBA00022553"/>
    </source>
</evidence>
<dbReference type="InterPro" id="IPR036097">
    <property type="entry name" value="HisK_dim/P_sf"/>
</dbReference>
<dbReference type="SUPFAM" id="SSF47384">
    <property type="entry name" value="Homodimeric domain of signal transducing histidine kinase"/>
    <property type="match status" value="1"/>
</dbReference>
<dbReference type="RefSeq" id="WP_129476064.1">
    <property type="nucleotide sequence ID" value="NZ_SDWS01000005.1"/>
</dbReference>
<dbReference type="InterPro" id="IPR004358">
    <property type="entry name" value="Sig_transdc_His_kin-like_C"/>
</dbReference>
<feature type="transmembrane region" description="Helical" evidence="11">
    <location>
        <begin position="149"/>
        <end position="168"/>
    </location>
</feature>
<feature type="transmembrane region" description="Helical" evidence="11">
    <location>
        <begin position="12"/>
        <end position="33"/>
    </location>
</feature>
<accession>A0A4Q2RR27</accession>
<comment type="catalytic activity">
    <reaction evidence="1">
        <text>ATP + protein L-histidine = ADP + protein N-phospho-L-histidine.</text>
        <dbReference type="EC" id="2.7.13.3"/>
    </reaction>
</comment>
<dbReference type="GO" id="GO:0000155">
    <property type="term" value="F:phosphorelay sensor kinase activity"/>
    <property type="evidence" value="ECO:0007669"/>
    <property type="project" value="InterPro"/>
</dbReference>
<evidence type="ECO:0000259" key="13">
    <source>
        <dbReference type="PROSITE" id="PS50885"/>
    </source>
</evidence>
<organism evidence="14 15">
    <name type="scientific">Nocardioides glacieisoli</name>
    <dbReference type="NCBI Taxonomy" id="1168730"/>
    <lineage>
        <taxon>Bacteria</taxon>
        <taxon>Bacillati</taxon>
        <taxon>Actinomycetota</taxon>
        <taxon>Actinomycetes</taxon>
        <taxon>Propionibacteriales</taxon>
        <taxon>Nocardioidaceae</taxon>
        <taxon>Nocardioides</taxon>
    </lineage>
</organism>
<evidence type="ECO:0000256" key="3">
    <source>
        <dbReference type="ARBA" id="ARBA00012438"/>
    </source>
</evidence>
<sequence>MRPAGLTARLALAMAAVAVVSALLAGVLVAPLLSGAREEAVRAPLARQADLLARLPRLTTGSDRLDRVTEVSGLTIGVVTAARVSGAGAALTPEDVAALRAGESVSTSGELAGVPVLVEARPARNGGAVVLAADVASADDALASVRRRVVLALALGSLVALALAAWLARRLAAPLTHTASAARRLAAGERGVEVPTAGPPEVLAVAEALGQLDAALASSEGRQRRFLLTVSHELRTPLTAVRGYAEGLADGTVPPEDAAAVGATLVDEADRMAAYVADLLALARLEADDFRVTVADVDLAALVASTADAWQARGRGAGITVSAEPAPAVVRADPDRLRQVLDALLDNALRVAPRGGAVVLASRAGAVEVRDSGPGLAPEDLPVAFDPGVLHERYRGSRPSGGQGLGLAIAAGLVRRMGGTISADVAAEGGAAFRISLTPSRM</sequence>
<dbReference type="Gene3D" id="3.30.565.10">
    <property type="entry name" value="Histidine kinase-like ATPase, C-terminal domain"/>
    <property type="match status" value="1"/>
</dbReference>
<evidence type="ECO:0000313" key="14">
    <source>
        <dbReference type="EMBL" id="RYB90195.1"/>
    </source>
</evidence>
<keyword evidence="10 11" id="KW-0472">Membrane</keyword>
<dbReference type="OrthoDB" id="3190394at2"/>
<evidence type="ECO:0000256" key="7">
    <source>
        <dbReference type="ARBA" id="ARBA00022777"/>
    </source>
</evidence>
<keyword evidence="7 14" id="KW-0418">Kinase</keyword>
<proteinExistence type="predicted"/>
<dbReference type="InterPro" id="IPR003661">
    <property type="entry name" value="HisK_dim/P_dom"/>
</dbReference>
<dbReference type="Pfam" id="PF02518">
    <property type="entry name" value="HATPase_c"/>
    <property type="match status" value="1"/>
</dbReference>
<dbReference type="Gene3D" id="1.10.287.130">
    <property type="match status" value="1"/>
</dbReference>
<reference evidence="14 15" key="1">
    <citation type="submission" date="2019-01" db="EMBL/GenBank/DDBJ databases">
        <title>Novel species of Nocardioides.</title>
        <authorList>
            <person name="Liu Q."/>
            <person name="Xin Y.-H."/>
        </authorList>
    </citation>
    <scope>NUCLEOTIDE SEQUENCE [LARGE SCALE GENOMIC DNA]</scope>
    <source>
        <strain evidence="14 15">HLT3-15</strain>
    </source>
</reference>
<evidence type="ECO:0000256" key="5">
    <source>
        <dbReference type="ARBA" id="ARBA00022679"/>
    </source>
</evidence>
<keyword evidence="15" id="KW-1185">Reference proteome</keyword>
<evidence type="ECO:0000256" key="2">
    <source>
        <dbReference type="ARBA" id="ARBA00004236"/>
    </source>
</evidence>
<dbReference type="PROSITE" id="PS50885">
    <property type="entry name" value="HAMP"/>
    <property type="match status" value="1"/>
</dbReference>
<feature type="domain" description="HAMP" evidence="13">
    <location>
        <begin position="169"/>
        <end position="221"/>
    </location>
</feature>
<keyword evidence="6 11" id="KW-0812">Transmembrane</keyword>
<gene>
    <name evidence="14" type="ORF">EUA06_12460</name>
</gene>
<dbReference type="EMBL" id="SDWS01000005">
    <property type="protein sequence ID" value="RYB90195.1"/>
    <property type="molecule type" value="Genomic_DNA"/>
</dbReference>
<dbReference type="InterPro" id="IPR003660">
    <property type="entry name" value="HAMP_dom"/>
</dbReference>
<feature type="domain" description="Histidine kinase" evidence="12">
    <location>
        <begin position="229"/>
        <end position="441"/>
    </location>
</feature>
<evidence type="ECO:0000256" key="1">
    <source>
        <dbReference type="ARBA" id="ARBA00000085"/>
    </source>
</evidence>
<evidence type="ECO:0000256" key="10">
    <source>
        <dbReference type="ARBA" id="ARBA00023136"/>
    </source>
</evidence>
<keyword evidence="9" id="KW-0902">Two-component regulatory system</keyword>
<dbReference type="SMART" id="SM00387">
    <property type="entry name" value="HATPase_c"/>
    <property type="match status" value="1"/>
</dbReference>
<name>A0A4Q2RR27_9ACTN</name>
<dbReference type="Gene3D" id="6.10.340.10">
    <property type="match status" value="1"/>
</dbReference>
<dbReference type="PANTHER" id="PTHR45436">
    <property type="entry name" value="SENSOR HISTIDINE KINASE YKOH"/>
    <property type="match status" value="1"/>
</dbReference>
<dbReference type="InterPro" id="IPR036890">
    <property type="entry name" value="HATPase_C_sf"/>
</dbReference>
<dbReference type="InterPro" id="IPR003594">
    <property type="entry name" value="HATPase_dom"/>
</dbReference>
<dbReference type="Pfam" id="PF00512">
    <property type="entry name" value="HisKA"/>
    <property type="match status" value="1"/>
</dbReference>
<dbReference type="Pfam" id="PF00672">
    <property type="entry name" value="HAMP"/>
    <property type="match status" value="1"/>
</dbReference>
<comment type="caution">
    <text evidence="14">The sequence shown here is derived from an EMBL/GenBank/DDBJ whole genome shotgun (WGS) entry which is preliminary data.</text>
</comment>
<protein>
    <recommendedName>
        <fullName evidence="3">histidine kinase</fullName>
        <ecNumber evidence="3">2.7.13.3</ecNumber>
    </recommendedName>
</protein>
<evidence type="ECO:0000256" key="6">
    <source>
        <dbReference type="ARBA" id="ARBA00022692"/>
    </source>
</evidence>
<dbReference type="EC" id="2.7.13.3" evidence="3"/>
<evidence type="ECO:0000259" key="12">
    <source>
        <dbReference type="PROSITE" id="PS50109"/>
    </source>
</evidence>
<dbReference type="PANTHER" id="PTHR45436:SF5">
    <property type="entry name" value="SENSOR HISTIDINE KINASE TRCS"/>
    <property type="match status" value="1"/>
</dbReference>
<evidence type="ECO:0000256" key="9">
    <source>
        <dbReference type="ARBA" id="ARBA00023012"/>
    </source>
</evidence>
<dbReference type="InterPro" id="IPR005467">
    <property type="entry name" value="His_kinase_dom"/>
</dbReference>